<name>A0A1B2J8A0_PICPA</name>
<dbReference type="PANTHER" id="PTHR28241">
    <property type="entry name" value="MITOCHONDRIAL IMPORT PROTEIN 1"/>
    <property type="match status" value="1"/>
</dbReference>
<accession>A0A1B2J8A0</accession>
<sequence>MADIEIEIDLPVETLVEDIPSNAELPLSQEELCESSDSQQTEAELEDSEMTTKINFSTAWSALSSVAINLVLPFINGMMLGFGEILAHEVAFRYKWRGAKIQPPSRMLKAASNSSAAVQSEKSYKEESPVISQRRSLVL</sequence>
<dbReference type="Proteomes" id="UP000094565">
    <property type="component" value="Chromosome 1"/>
</dbReference>
<feature type="compositionally biased region" description="Polar residues" evidence="1">
    <location>
        <begin position="111"/>
        <end position="121"/>
    </location>
</feature>
<gene>
    <name evidence="2" type="ORF">ATY40_BA7500480</name>
</gene>
<evidence type="ECO:0000313" key="3">
    <source>
        <dbReference type="Proteomes" id="UP000094565"/>
    </source>
</evidence>
<dbReference type="Pfam" id="PF08219">
    <property type="entry name" value="TOM13"/>
    <property type="match status" value="1"/>
</dbReference>
<dbReference type="PANTHER" id="PTHR28241:SF1">
    <property type="entry name" value="MITOCHONDRIAL IMPORT PROTEIN 1"/>
    <property type="match status" value="1"/>
</dbReference>
<dbReference type="GO" id="GO:0005741">
    <property type="term" value="C:mitochondrial outer membrane"/>
    <property type="evidence" value="ECO:0007669"/>
    <property type="project" value="InterPro"/>
</dbReference>
<dbReference type="OrthoDB" id="5529571at2759"/>
<protein>
    <submittedName>
        <fullName evidence="2">BA75_00480T0</fullName>
    </submittedName>
</protein>
<proteinExistence type="predicted"/>
<feature type="region of interest" description="Disordered" evidence="1">
    <location>
        <begin position="111"/>
        <end position="139"/>
    </location>
</feature>
<dbReference type="GO" id="GO:0070096">
    <property type="term" value="P:mitochondrial outer membrane translocase complex assembly"/>
    <property type="evidence" value="ECO:0007669"/>
    <property type="project" value="TreeGrafter"/>
</dbReference>
<reference evidence="2 3" key="1">
    <citation type="submission" date="2016-02" db="EMBL/GenBank/DDBJ databases">
        <title>Comparative genomic and transcriptomic foundation for Pichia pastoris.</title>
        <authorList>
            <person name="Love K.R."/>
            <person name="Shah K.A."/>
            <person name="Whittaker C.A."/>
            <person name="Wu J."/>
            <person name="Bartlett M.C."/>
            <person name="Ma D."/>
            <person name="Leeson R.L."/>
            <person name="Priest M."/>
            <person name="Young S.K."/>
            <person name="Love J.C."/>
        </authorList>
    </citation>
    <scope>NUCLEOTIDE SEQUENCE [LARGE SCALE GENOMIC DNA]</scope>
    <source>
        <strain evidence="2 3">ATCC 28485</strain>
    </source>
</reference>
<dbReference type="GO" id="GO:0045040">
    <property type="term" value="P:protein insertion into mitochondrial outer membrane"/>
    <property type="evidence" value="ECO:0007669"/>
    <property type="project" value="TreeGrafter"/>
</dbReference>
<organism evidence="2 3">
    <name type="scientific">Komagataella pastoris</name>
    <name type="common">Yeast</name>
    <name type="synonym">Pichia pastoris</name>
    <dbReference type="NCBI Taxonomy" id="4922"/>
    <lineage>
        <taxon>Eukaryota</taxon>
        <taxon>Fungi</taxon>
        <taxon>Dikarya</taxon>
        <taxon>Ascomycota</taxon>
        <taxon>Saccharomycotina</taxon>
        <taxon>Pichiomycetes</taxon>
        <taxon>Pichiales</taxon>
        <taxon>Pichiaceae</taxon>
        <taxon>Komagataella</taxon>
    </lineage>
</organism>
<dbReference type="AlphaFoldDB" id="A0A1B2J8A0"/>
<evidence type="ECO:0000256" key="1">
    <source>
        <dbReference type="SAM" id="MobiDB-lite"/>
    </source>
</evidence>
<keyword evidence="3" id="KW-1185">Reference proteome</keyword>
<dbReference type="InterPro" id="IPR013262">
    <property type="entry name" value="OMP_MIM1/TOM13_mt"/>
</dbReference>
<feature type="compositionally biased region" description="Polar residues" evidence="1">
    <location>
        <begin position="130"/>
        <end position="139"/>
    </location>
</feature>
<dbReference type="EMBL" id="CP014584">
    <property type="protein sequence ID" value="ANZ74068.1"/>
    <property type="molecule type" value="Genomic_DNA"/>
</dbReference>
<evidence type="ECO:0000313" key="2">
    <source>
        <dbReference type="EMBL" id="ANZ74068.1"/>
    </source>
</evidence>